<protein>
    <submittedName>
        <fullName evidence="1">Uncharacterized protein</fullName>
    </submittedName>
</protein>
<accession>A0A0F5PIZ2</accession>
<proteinExistence type="predicted"/>
<gene>
    <name evidence="1" type="ORF">CDSM653_02384</name>
</gene>
<dbReference type="AlphaFoldDB" id="A0A0F5PIZ2"/>
<reference evidence="1 2" key="2">
    <citation type="journal article" date="2015" name="BMC Genomics">
        <title>Analysis of three genomes within the thermophilic bacterial species Caldanaerobacter subterraneus with a focus on carbon monoxide dehydrogenase evolution and hydrolase diversity.</title>
        <authorList>
            <person name="Sant'Anna F.H."/>
            <person name="Lebedinsky A.V."/>
            <person name="Sokolova T.G."/>
            <person name="Robb F.T."/>
            <person name="Gonzalez J.M."/>
        </authorList>
    </citation>
    <scope>NUCLEOTIDE SEQUENCE [LARGE SCALE GENOMIC DNA]</scope>
    <source>
        <strain evidence="1 2">DSM 12653</strain>
    </source>
</reference>
<reference evidence="2" key="3">
    <citation type="submission" date="2015-02" db="EMBL/GenBank/DDBJ databases">
        <title>Genome analysis of three genomes within the thermophilic hydrogenogenic bacterial species Caldanaerobacter subterraneus.</title>
        <authorList>
            <person name="Sant'Anna F.H."/>
            <person name="Lebedinsky A."/>
            <person name="Sokolova T."/>
            <person name="Robb F.T."/>
            <person name="Gonzalez J.M."/>
        </authorList>
    </citation>
    <scope>NUCLEOTIDE SEQUENCE [LARGE SCALE GENOMIC DNA]</scope>
    <source>
        <strain evidence="2">DSM 12653</strain>
    </source>
</reference>
<dbReference type="EMBL" id="ABXP02000122">
    <property type="protein sequence ID" value="KKC28617.1"/>
    <property type="molecule type" value="Genomic_DNA"/>
</dbReference>
<sequence length="36" mass="4222">MWFQFLAYLRGIETGGGCPRPWWGVEFLAYLRGIET</sequence>
<organism evidence="1 2">
    <name type="scientific">Caldanaerobacter subterraneus subsp. pacificus DSM 12653</name>
    <dbReference type="NCBI Taxonomy" id="391606"/>
    <lineage>
        <taxon>Bacteria</taxon>
        <taxon>Bacillati</taxon>
        <taxon>Bacillota</taxon>
        <taxon>Clostridia</taxon>
        <taxon>Thermoanaerobacterales</taxon>
        <taxon>Thermoanaerobacteraceae</taxon>
        <taxon>Caldanaerobacter</taxon>
    </lineage>
</organism>
<evidence type="ECO:0000313" key="1">
    <source>
        <dbReference type="EMBL" id="KKC28617.1"/>
    </source>
</evidence>
<reference evidence="1 2" key="1">
    <citation type="submission" date="2008-07" db="EMBL/GenBank/DDBJ databases">
        <authorList>
            <person name="Gonzalez J."/>
            <person name="Sokolova T."/>
            <person name="Ferriera S."/>
            <person name="Johnson J."/>
            <person name="Kravitz S."/>
            <person name="Beeson K."/>
            <person name="Sutton G."/>
            <person name="Rogers Y.-H."/>
            <person name="Friedman R."/>
            <person name="Frazier M."/>
            <person name="Venter J.C."/>
        </authorList>
    </citation>
    <scope>NUCLEOTIDE SEQUENCE [LARGE SCALE GENOMIC DNA]</scope>
    <source>
        <strain evidence="1 2">DSM 12653</strain>
    </source>
</reference>
<name>A0A0F5PIZ2_9THEO</name>
<dbReference type="Proteomes" id="UP000010146">
    <property type="component" value="Unassembled WGS sequence"/>
</dbReference>
<comment type="caution">
    <text evidence="1">The sequence shown here is derived from an EMBL/GenBank/DDBJ whole genome shotgun (WGS) entry which is preliminary data.</text>
</comment>
<evidence type="ECO:0000313" key="2">
    <source>
        <dbReference type="Proteomes" id="UP000010146"/>
    </source>
</evidence>